<dbReference type="HAMAP" id="MF_01139">
    <property type="entry name" value="ISPT"/>
    <property type="match status" value="1"/>
</dbReference>
<comment type="function">
    <text evidence="3">Catalyzes the condensation of isopentenyl diphosphate (IPP) with allylic pyrophosphates generating different type of terpenoids.</text>
</comment>
<evidence type="ECO:0000256" key="3">
    <source>
        <dbReference type="HAMAP-Rule" id="MF_01139"/>
    </source>
</evidence>
<dbReference type="EC" id="2.5.1.-" evidence="3"/>
<feature type="active site" description="Proton acceptor" evidence="3">
    <location>
        <position position="66"/>
    </location>
</feature>
<dbReference type="InterPro" id="IPR001441">
    <property type="entry name" value="UPP_synth-like"/>
</dbReference>
<feature type="binding site" evidence="3">
    <location>
        <begin position="63"/>
        <end position="65"/>
    </location>
    <ligand>
        <name>substrate</name>
    </ligand>
</feature>
<evidence type="ECO:0000313" key="5">
    <source>
        <dbReference type="Proteomes" id="UP000178682"/>
    </source>
</evidence>
<dbReference type="GO" id="GO:0000287">
    <property type="term" value="F:magnesium ion binding"/>
    <property type="evidence" value="ECO:0007669"/>
    <property type="project" value="UniProtKB-UniRule"/>
</dbReference>
<dbReference type="InterPro" id="IPR036424">
    <property type="entry name" value="UPP_synth-like_sf"/>
</dbReference>
<dbReference type="Pfam" id="PF01255">
    <property type="entry name" value="Prenyltransf"/>
    <property type="match status" value="1"/>
</dbReference>
<feature type="binding site" evidence="3">
    <location>
        <position position="69"/>
    </location>
    <ligand>
        <name>substrate</name>
    </ligand>
</feature>
<dbReference type="CDD" id="cd00475">
    <property type="entry name" value="Cis_IPPS"/>
    <property type="match status" value="1"/>
</dbReference>
<feature type="active site" evidence="3">
    <location>
        <position position="18"/>
    </location>
</feature>
<comment type="subunit">
    <text evidence="3">Homodimer.</text>
</comment>
<comment type="caution">
    <text evidence="4">The sequence shown here is derived from an EMBL/GenBank/DDBJ whole genome shotgun (WGS) entry which is preliminary data.</text>
</comment>
<dbReference type="InterPro" id="IPR018520">
    <property type="entry name" value="UPP_synth-like_CS"/>
</dbReference>
<feature type="binding site" evidence="3">
    <location>
        <begin position="188"/>
        <end position="190"/>
    </location>
    <ligand>
        <name>substrate</name>
    </ligand>
</feature>
<evidence type="ECO:0000256" key="1">
    <source>
        <dbReference type="ARBA" id="ARBA00022679"/>
    </source>
</evidence>
<dbReference type="SUPFAM" id="SSF64005">
    <property type="entry name" value="Undecaprenyl diphosphate synthase"/>
    <property type="match status" value="1"/>
</dbReference>
<dbReference type="NCBIfam" id="TIGR00055">
    <property type="entry name" value="uppS"/>
    <property type="match status" value="1"/>
</dbReference>
<dbReference type="PANTHER" id="PTHR10291">
    <property type="entry name" value="DEHYDRODOLICHYL DIPHOSPHATE SYNTHASE FAMILY MEMBER"/>
    <property type="match status" value="1"/>
</dbReference>
<dbReference type="AlphaFoldDB" id="A0A1F5RX56"/>
<feature type="binding site" evidence="3">
    <location>
        <position position="182"/>
    </location>
    <ligand>
        <name>substrate</name>
    </ligand>
</feature>
<feature type="binding site" evidence="3">
    <location>
        <begin position="19"/>
        <end position="22"/>
    </location>
    <ligand>
        <name>substrate</name>
    </ligand>
</feature>
<feature type="binding site" evidence="3">
    <location>
        <position position="67"/>
    </location>
    <ligand>
        <name>substrate</name>
    </ligand>
</feature>
<keyword evidence="3" id="KW-0460">Magnesium</keyword>
<dbReference type="GO" id="GO:0016094">
    <property type="term" value="P:polyprenol biosynthetic process"/>
    <property type="evidence" value="ECO:0007669"/>
    <property type="project" value="TreeGrafter"/>
</dbReference>
<sequence>MNDGVKKKIPVHVGLIMDGNRRWARERNLPQLEGHRRGYAKMKEATDWFFLRGVKVLSVYAFSTENWSRAKEEVSYLMALLEQGIKELSEDFKKKDYRVLFSGRLDELPGELPSLCEEAMEKTKTNLSGTFNICFNYGGRPELIDAVKKIIKHQLTEEQIHEGIIRKYLYNGQLPDPDIIVRTAGEQRLSNFLLWQSAYSELLFFKKYWPDFEEMDVINILDEYNKRGRRFGQ</sequence>
<feature type="binding site" evidence="3">
    <location>
        <position position="18"/>
    </location>
    <ligand>
        <name>Mg(2+)</name>
        <dbReference type="ChEBI" id="CHEBI:18420"/>
    </ligand>
</feature>
<gene>
    <name evidence="4" type="ORF">A3G56_00655</name>
</gene>
<dbReference type="GO" id="GO:0045547">
    <property type="term" value="F:ditrans,polycis-polyprenyl diphosphate synthase [(2E,6E)-farnesyl diphosphate specific] activity"/>
    <property type="evidence" value="ECO:0007669"/>
    <property type="project" value="TreeGrafter"/>
</dbReference>
<dbReference type="PROSITE" id="PS01066">
    <property type="entry name" value="UPP_SYNTHASE"/>
    <property type="match status" value="1"/>
</dbReference>
<dbReference type="PANTHER" id="PTHR10291:SF43">
    <property type="entry name" value="DEHYDRODOLICHYL DIPHOSPHATE SYNTHASE COMPLEX SUBUNIT DHDDS"/>
    <property type="match status" value="1"/>
</dbReference>
<name>A0A1F5RX56_9BACT</name>
<protein>
    <recommendedName>
        <fullName evidence="3">Isoprenyl transferase</fullName>
        <ecNumber evidence="3">2.5.1.-</ecNumber>
    </recommendedName>
</protein>
<accession>A0A1F5RX56</accession>
<dbReference type="EMBL" id="MFFX01000034">
    <property type="protein sequence ID" value="OGF18988.1"/>
    <property type="molecule type" value="Genomic_DNA"/>
</dbReference>
<feature type="binding site" evidence="3">
    <location>
        <position position="201"/>
    </location>
    <ligand>
        <name>Mg(2+)</name>
        <dbReference type="ChEBI" id="CHEBI:18420"/>
    </ligand>
</feature>
<dbReference type="Proteomes" id="UP000178682">
    <property type="component" value="Unassembled WGS sequence"/>
</dbReference>
<comment type="cofactor">
    <cofactor evidence="3">
        <name>Mg(2+)</name>
        <dbReference type="ChEBI" id="CHEBI:18420"/>
    </cofactor>
    <text evidence="3">Binds 2 magnesium ions per subunit.</text>
</comment>
<comment type="caution">
    <text evidence="3">Lacks conserved residue(s) required for the propagation of feature annotation.</text>
</comment>
<feature type="binding site" evidence="3">
    <location>
        <position position="23"/>
    </location>
    <ligand>
        <name>substrate</name>
    </ligand>
</feature>
<keyword evidence="3" id="KW-0479">Metal-binding</keyword>
<dbReference type="Gene3D" id="3.40.1180.10">
    <property type="entry name" value="Decaprenyl diphosphate synthase-like"/>
    <property type="match status" value="1"/>
</dbReference>
<proteinExistence type="inferred from homology"/>
<feature type="binding site" evidence="3">
    <location>
        <position position="35"/>
    </location>
    <ligand>
        <name>substrate</name>
    </ligand>
</feature>
<keyword evidence="1 3" id="KW-0808">Transferase</keyword>
<reference evidence="4 5" key="1">
    <citation type="journal article" date="2016" name="Nat. Commun.">
        <title>Thousands of microbial genomes shed light on interconnected biogeochemical processes in an aquifer system.</title>
        <authorList>
            <person name="Anantharaman K."/>
            <person name="Brown C.T."/>
            <person name="Hug L.A."/>
            <person name="Sharon I."/>
            <person name="Castelle C.J."/>
            <person name="Probst A.J."/>
            <person name="Thomas B.C."/>
            <person name="Singh A."/>
            <person name="Wilkins M.J."/>
            <person name="Karaoz U."/>
            <person name="Brodie E.L."/>
            <person name="Williams K.H."/>
            <person name="Hubbard S.S."/>
            <person name="Banfield J.F."/>
        </authorList>
    </citation>
    <scope>NUCLEOTIDE SEQUENCE [LARGE SCALE GENOMIC DNA]</scope>
</reference>
<comment type="similarity">
    <text evidence="2">Belongs to the UPP synthase family. Z-FPP synthase subfamily.</text>
</comment>
<evidence type="ECO:0000313" key="4">
    <source>
        <dbReference type="EMBL" id="OGF18988.1"/>
    </source>
</evidence>
<organism evidence="4 5">
    <name type="scientific">Candidatus Falkowbacteria bacterium RIFCSPLOWO2_12_FULL_45_10</name>
    <dbReference type="NCBI Taxonomy" id="1797990"/>
    <lineage>
        <taxon>Bacteria</taxon>
        <taxon>Candidatus Falkowiibacteriota</taxon>
    </lineage>
</organism>
<evidence type="ECO:0000256" key="2">
    <source>
        <dbReference type="ARBA" id="ARBA00038453"/>
    </source>
</evidence>